<reference evidence="5" key="1">
    <citation type="journal article" date="2019" name="Int. J. Syst. Evol. Microbiol.">
        <title>The Global Catalogue of Microorganisms (GCM) 10K type strain sequencing project: providing services to taxonomists for standard genome sequencing and annotation.</title>
        <authorList>
            <consortium name="The Broad Institute Genomics Platform"/>
            <consortium name="The Broad Institute Genome Sequencing Center for Infectious Disease"/>
            <person name="Wu L."/>
            <person name="Ma J."/>
        </authorList>
    </citation>
    <scope>NUCLEOTIDE SEQUENCE [LARGE SCALE GENOMIC DNA]</scope>
    <source>
        <strain evidence="5">CCM 8927</strain>
    </source>
</reference>
<dbReference type="Proteomes" id="UP001596288">
    <property type="component" value="Unassembled WGS sequence"/>
</dbReference>
<feature type="domain" description="Flavodoxin-like fold" evidence="3">
    <location>
        <begin position="3"/>
        <end position="189"/>
    </location>
</feature>
<dbReference type="RefSeq" id="WP_137611980.1">
    <property type="nucleotide sequence ID" value="NZ_BJDF01000016.1"/>
</dbReference>
<dbReference type="InterPro" id="IPR003680">
    <property type="entry name" value="Flavodoxin_fold"/>
</dbReference>
<evidence type="ECO:0000256" key="2">
    <source>
        <dbReference type="ARBA" id="ARBA00023002"/>
    </source>
</evidence>
<keyword evidence="2 4" id="KW-0560">Oxidoreductase</keyword>
<dbReference type="InterPro" id="IPR029039">
    <property type="entry name" value="Flavoprotein-like_sf"/>
</dbReference>
<dbReference type="EMBL" id="JBHSSF010000021">
    <property type="protein sequence ID" value="MFC6177037.1"/>
    <property type="molecule type" value="Genomic_DNA"/>
</dbReference>
<gene>
    <name evidence="4" type="ORF">ACFQAV_09300</name>
</gene>
<dbReference type="Pfam" id="PF02525">
    <property type="entry name" value="Flavodoxin_2"/>
    <property type="match status" value="1"/>
</dbReference>
<sequence>MTNYLIIYCHPWNKSFNHAVLTHVTHNLDVHHAHYKIIALYAGHFQPIYNEAEMSLFHSGQTNDPKVTEYLSDLQTSQKLIFITPIWWNDVPGMLKGFFDKVMKEGPGLSHIVTKTGIKGLLTNLSEAYVLTTSTSPTFYLKLFCGNAIQKVFVKTTLKQIGVQKSRWINFGNISNSTLTSRQKYLQYIEKIDF</sequence>
<dbReference type="PANTHER" id="PTHR10204:SF34">
    <property type="entry name" value="NAD(P)H DEHYDROGENASE [QUINONE] 1 ISOFORM 1"/>
    <property type="match status" value="1"/>
</dbReference>
<evidence type="ECO:0000259" key="3">
    <source>
        <dbReference type="Pfam" id="PF02525"/>
    </source>
</evidence>
<dbReference type="GO" id="GO:0016491">
    <property type="term" value="F:oxidoreductase activity"/>
    <property type="evidence" value="ECO:0007669"/>
    <property type="project" value="UniProtKB-KW"/>
</dbReference>
<proteinExistence type="inferred from homology"/>
<evidence type="ECO:0000313" key="5">
    <source>
        <dbReference type="Proteomes" id="UP001596288"/>
    </source>
</evidence>
<protein>
    <submittedName>
        <fullName evidence="4">NAD(P)H-dependent oxidoreductase</fullName>
        <ecNumber evidence="4">1.-.-.-</ecNumber>
        <ecNumber evidence="4">1.6.99.-</ecNumber>
    </submittedName>
</protein>
<dbReference type="SUPFAM" id="SSF52218">
    <property type="entry name" value="Flavoproteins"/>
    <property type="match status" value="1"/>
</dbReference>
<keyword evidence="5" id="KW-1185">Reference proteome</keyword>
<dbReference type="EC" id="1.-.-.-" evidence="4"/>
<evidence type="ECO:0000313" key="4">
    <source>
        <dbReference type="EMBL" id="MFC6177037.1"/>
    </source>
</evidence>
<comment type="caution">
    <text evidence="4">The sequence shown here is derived from an EMBL/GenBank/DDBJ whole genome shotgun (WGS) entry which is preliminary data.</text>
</comment>
<dbReference type="InterPro" id="IPR051545">
    <property type="entry name" value="NAD(P)H_dehydrogenase_qn"/>
</dbReference>
<dbReference type="Gene3D" id="3.40.50.360">
    <property type="match status" value="1"/>
</dbReference>
<evidence type="ECO:0000256" key="1">
    <source>
        <dbReference type="ARBA" id="ARBA00006252"/>
    </source>
</evidence>
<dbReference type="EC" id="1.6.99.-" evidence="4"/>
<name>A0ABW1RLS1_9LACO</name>
<accession>A0ABW1RLS1</accession>
<dbReference type="PANTHER" id="PTHR10204">
    <property type="entry name" value="NAD P H OXIDOREDUCTASE-RELATED"/>
    <property type="match status" value="1"/>
</dbReference>
<comment type="similarity">
    <text evidence="1">Belongs to the NAD(P)H dehydrogenase (quinone) family.</text>
</comment>
<organism evidence="4 5">
    <name type="scientific">Companilactobacillus huachuanensis</name>
    <dbReference type="NCBI Taxonomy" id="2559914"/>
    <lineage>
        <taxon>Bacteria</taxon>
        <taxon>Bacillati</taxon>
        <taxon>Bacillota</taxon>
        <taxon>Bacilli</taxon>
        <taxon>Lactobacillales</taxon>
        <taxon>Lactobacillaceae</taxon>
        <taxon>Companilactobacillus</taxon>
    </lineage>
</organism>